<dbReference type="FunFam" id="1.20.1250.20:FF:000319">
    <property type="entry name" value="MFS transporter, putative"/>
    <property type="match status" value="1"/>
</dbReference>
<accession>A0A8E2JXK0</accession>
<keyword evidence="3 5" id="KW-1133">Transmembrane helix</keyword>
<gene>
    <name evidence="7" type="ORF">AOQ84DRAFT_332837</name>
</gene>
<evidence type="ECO:0000259" key="6">
    <source>
        <dbReference type="PROSITE" id="PS50850"/>
    </source>
</evidence>
<dbReference type="SUPFAM" id="SSF103473">
    <property type="entry name" value="MFS general substrate transporter"/>
    <property type="match status" value="1"/>
</dbReference>
<dbReference type="PROSITE" id="PS50850">
    <property type="entry name" value="MFS"/>
    <property type="match status" value="1"/>
</dbReference>
<dbReference type="PANTHER" id="PTHR23502:SF30">
    <property type="entry name" value="TRANSPORTER, PUTATIVE (AFU_ORTHOLOGUE AFUA_8G04702)-RELATED"/>
    <property type="match status" value="1"/>
</dbReference>
<sequence length="547" mass="60065">MAVPLHHEGRQSIPGTVHLVDLEGTMRAQHASGGQKDIVLVPAPSSDPDDPLNWSPRRKALSITCMCVYTLMVGIASAAIYSILVPISEDTGLTLGDLNSGTGYMFLFFGWGCLVWQPLALQYGKRPVYLFSILATMAIQLWAPYTKSNGQWIANKILQGFFGAPIESLCEISVTDIYFTHERGTYIAVYGLLLAGSNFLAPVFAGFINDGQGWRWVLYWCAIFCGIGFVFLFFFMEETNYSRHTIGTPSLTPGTSTPTTASPQDVEKAALESDTILESGVNPSPPIKPRKTYLDKLKLFQVVDLNKPNELKGMILRPLIFLSFPVIFYAGFSYGSNLVWFNVLNATSSLILSGTYNFSASMVGLSYISPLVGVAIGSFYTGVLGDKFVLLKARRNSGILESEHRLWLFTPSLLLIPGGLILWGVGAAHHAHWFGCVFAMGVVALTNIIGLQLSVSYCIDSYRALSGEAMVTVIIVRNTMSFAIGYGITPWVDGMGLQNAFILAAFVGLAQCATAWLMVRWGKEFRRRSVGKYTKYVEEMARSGMIH</sequence>
<dbReference type="InterPro" id="IPR036259">
    <property type="entry name" value="MFS_trans_sf"/>
</dbReference>
<comment type="subcellular location">
    <subcellularLocation>
        <location evidence="1">Membrane</location>
        <topology evidence="1">Multi-pass membrane protein</topology>
    </subcellularLocation>
</comment>
<dbReference type="InterPro" id="IPR011701">
    <property type="entry name" value="MFS"/>
</dbReference>
<feature type="transmembrane region" description="Helical" evidence="5">
    <location>
        <begin position="363"/>
        <end position="385"/>
    </location>
</feature>
<protein>
    <submittedName>
        <fullName evidence="7">MFS general substrate transporter</fullName>
    </submittedName>
</protein>
<feature type="transmembrane region" description="Helical" evidence="5">
    <location>
        <begin position="104"/>
        <end position="121"/>
    </location>
</feature>
<feature type="transmembrane region" description="Helical" evidence="5">
    <location>
        <begin position="319"/>
        <end position="343"/>
    </location>
</feature>
<dbReference type="GO" id="GO:0005886">
    <property type="term" value="C:plasma membrane"/>
    <property type="evidence" value="ECO:0007669"/>
    <property type="project" value="TreeGrafter"/>
</dbReference>
<reference evidence="7 8" key="1">
    <citation type="journal article" date="2016" name="Nat. Commun.">
        <title>Ectomycorrhizal ecology is imprinted in the genome of the dominant symbiotic fungus Cenococcum geophilum.</title>
        <authorList>
            <consortium name="DOE Joint Genome Institute"/>
            <person name="Peter M."/>
            <person name="Kohler A."/>
            <person name="Ohm R.A."/>
            <person name="Kuo A."/>
            <person name="Krutzmann J."/>
            <person name="Morin E."/>
            <person name="Arend M."/>
            <person name="Barry K.W."/>
            <person name="Binder M."/>
            <person name="Choi C."/>
            <person name="Clum A."/>
            <person name="Copeland A."/>
            <person name="Grisel N."/>
            <person name="Haridas S."/>
            <person name="Kipfer T."/>
            <person name="LaButti K."/>
            <person name="Lindquist E."/>
            <person name="Lipzen A."/>
            <person name="Maire R."/>
            <person name="Meier B."/>
            <person name="Mihaltcheva S."/>
            <person name="Molinier V."/>
            <person name="Murat C."/>
            <person name="Poggeler S."/>
            <person name="Quandt C.A."/>
            <person name="Sperisen C."/>
            <person name="Tritt A."/>
            <person name="Tisserant E."/>
            <person name="Crous P.W."/>
            <person name="Henrissat B."/>
            <person name="Nehls U."/>
            <person name="Egli S."/>
            <person name="Spatafora J.W."/>
            <person name="Grigoriev I.V."/>
            <person name="Martin F.M."/>
        </authorList>
    </citation>
    <scope>NUCLEOTIDE SEQUENCE [LARGE SCALE GENOMIC DNA]</scope>
    <source>
        <strain evidence="7 8">CBS 207.34</strain>
    </source>
</reference>
<keyword evidence="2 5" id="KW-0812">Transmembrane</keyword>
<keyword evidence="4 5" id="KW-0472">Membrane</keyword>
<dbReference type="PANTHER" id="PTHR23502">
    <property type="entry name" value="MAJOR FACILITATOR SUPERFAMILY"/>
    <property type="match status" value="1"/>
</dbReference>
<feature type="domain" description="Major facilitator superfamily (MFS) profile" evidence="6">
    <location>
        <begin position="62"/>
        <end position="523"/>
    </location>
</feature>
<organism evidence="7 8">
    <name type="scientific">Glonium stellatum</name>
    <dbReference type="NCBI Taxonomy" id="574774"/>
    <lineage>
        <taxon>Eukaryota</taxon>
        <taxon>Fungi</taxon>
        <taxon>Dikarya</taxon>
        <taxon>Ascomycota</taxon>
        <taxon>Pezizomycotina</taxon>
        <taxon>Dothideomycetes</taxon>
        <taxon>Pleosporomycetidae</taxon>
        <taxon>Gloniales</taxon>
        <taxon>Gloniaceae</taxon>
        <taxon>Glonium</taxon>
    </lineage>
</organism>
<dbReference type="EMBL" id="KV748735">
    <property type="protein sequence ID" value="OCL13355.1"/>
    <property type="molecule type" value="Genomic_DNA"/>
</dbReference>
<evidence type="ECO:0000256" key="4">
    <source>
        <dbReference type="ARBA" id="ARBA00023136"/>
    </source>
</evidence>
<evidence type="ECO:0000256" key="2">
    <source>
        <dbReference type="ARBA" id="ARBA00022692"/>
    </source>
</evidence>
<evidence type="ECO:0000256" key="5">
    <source>
        <dbReference type="SAM" id="Phobius"/>
    </source>
</evidence>
<evidence type="ECO:0000256" key="3">
    <source>
        <dbReference type="ARBA" id="ARBA00022989"/>
    </source>
</evidence>
<dbReference type="GO" id="GO:0022857">
    <property type="term" value="F:transmembrane transporter activity"/>
    <property type="evidence" value="ECO:0007669"/>
    <property type="project" value="InterPro"/>
</dbReference>
<keyword evidence="8" id="KW-1185">Reference proteome</keyword>
<dbReference type="InterPro" id="IPR020846">
    <property type="entry name" value="MFS_dom"/>
</dbReference>
<feature type="transmembrane region" description="Helical" evidence="5">
    <location>
        <begin position="431"/>
        <end position="457"/>
    </location>
</feature>
<dbReference type="OrthoDB" id="5215911at2759"/>
<feature type="transmembrane region" description="Helical" evidence="5">
    <location>
        <begin position="500"/>
        <end position="519"/>
    </location>
</feature>
<evidence type="ECO:0000313" key="8">
    <source>
        <dbReference type="Proteomes" id="UP000250140"/>
    </source>
</evidence>
<proteinExistence type="predicted"/>
<dbReference type="Proteomes" id="UP000250140">
    <property type="component" value="Unassembled WGS sequence"/>
</dbReference>
<feature type="transmembrane region" description="Helical" evidence="5">
    <location>
        <begin position="469"/>
        <end position="488"/>
    </location>
</feature>
<evidence type="ECO:0000313" key="7">
    <source>
        <dbReference type="EMBL" id="OCL13355.1"/>
    </source>
</evidence>
<feature type="transmembrane region" description="Helical" evidence="5">
    <location>
        <begin position="217"/>
        <end position="236"/>
    </location>
</feature>
<feature type="transmembrane region" description="Helical" evidence="5">
    <location>
        <begin position="60"/>
        <end position="84"/>
    </location>
</feature>
<dbReference type="Gene3D" id="1.20.1250.20">
    <property type="entry name" value="MFS general substrate transporter like domains"/>
    <property type="match status" value="1"/>
</dbReference>
<feature type="transmembrane region" description="Helical" evidence="5">
    <location>
        <begin position="406"/>
        <end position="425"/>
    </location>
</feature>
<dbReference type="Pfam" id="PF07690">
    <property type="entry name" value="MFS_1"/>
    <property type="match status" value="1"/>
</dbReference>
<name>A0A8E2JXK0_9PEZI</name>
<dbReference type="AlphaFoldDB" id="A0A8E2JXK0"/>
<evidence type="ECO:0000256" key="1">
    <source>
        <dbReference type="ARBA" id="ARBA00004141"/>
    </source>
</evidence>
<feature type="transmembrane region" description="Helical" evidence="5">
    <location>
        <begin position="186"/>
        <end position="205"/>
    </location>
</feature>